<gene>
    <name evidence="6" type="ORF">LANO_0E14994G</name>
</gene>
<keyword evidence="2" id="KW-0902">Two-component regulatory system</keyword>
<dbReference type="InterPro" id="IPR011006">
    <property type="entry name" value="CheY-like_superfamily"/>
</dbReference>
<dbReference type="SMART" id="SM00448">
    <property type="entry name" value="REC"/>
    <property type="match status" value="1"/>
</dbReference>
<feature type="compositionally biased region" description="Polar residues" evidence="4">
    <location>
        <begin position="596"/>
        <end position="607"/>
    </location>
</feature>
<proteinExistence type="predicted"/>
<protein>
    <submittedName>
        <fullName evidence="6">LANO_0E14994g1_1</fullName>
    </submittedName>
</protein>
<dbReference type="AlphaFoldDB" id="A0A1G4K0P2"/>
<evidence type="ECO:0000313" key="7">
    <source>
        <dbReference type="Proteomes" id="UP000189911"/>
    </source>
</evidence>
<evidence type="ECO:0000256" key="2">
    <source>
        <dbReference type="ARBA" id="ARBA00023012"/>
    </source>
</evidence>
<evidence type="ECO:0000259" key="5">
    <source>
        <dbReference type="PROSITE" id="PS50110"/>
    </source>
</evidence>
<dbReference type="EMBL" id="LT598451">
    <property type="protein sequence ID" value="SCU97024.1"/>
    <property type="molecule type" value="Genomic_DNA"/>
</dbReference>
<accession>A0A1G4K0P2</accession>
<feature type="compositionally biased region" description="Basic and acidic residues" evidence="4">
    <location>
        <begin position="567"/>
        <end position="588"/>
    </location>
</feature>
<dbReference type="GO" id="GO:0006950">
    <property type="term" value="P:response to stress"/>
    <property type="evidence" value="ECO:0007669"/>
    <property type="project" value="UniProtKB-ARBA"/>
</dbReference>
<dbReference type="Pfam" id="PF00072">
    <property type="entry name" value="Response_reg"/>
    <property type="match status" value="1"/>
</dbReference>
<dbReference type="PANTHER" id="PTHR45339:SF1">
    <property type="entry name" value="HYBRID SIGNAL TRANSDUCTION HISTIDINE KINASE J"/>
    <property type="match status" value="1"/>
</dbReference>
<evidence type="ECO:0000256" key="1">
    <source>
        <dbReference type="ARBA" id="ARBA00022553"/>
    </source>
</evidence>
<sequence length="607" mass="66519">MISKNGGRSSISSTPSLTSLVVSKEHLLKVWVKLDPSKMELDVTNQPTAIVYEKTDTVDDLKDRIFAKFRNTRWAMENDSFGIGIGCLCECGLEDNILNLQQEQNEVSKSDPMKDQLLHPVPNSAARNVQVEFSRAPSTSWHTPKTCSPRVSNLGSPLPLHANKLHSCTPGSTPLAQLRLGSKDPHAAEPCSLSPVKRGESTMLSRSLNAASVIAPKPNDLPRAQLHQSLLEPDELLINVCKILFGGIATQKAADALIIFSNAEDAYIFDDENIQNDDDGPLIEDMADYKLIVDEEQLRKLSLSNDEESTDHKQAILLLPRGFEGDVNLPSPNVISPSTTMSTHGPSGFTSPTITNAPLVEEGIGLVPCRDPMVQREGSPFLQSAMEAVTTESITRDKVFPKINVLVVEDNMINQAILSSFLRKHKISYKAAKNGLEAVEKWKEGGIHLILMDLGLPILSGIDAAKEIRKLEKVNGIGTTVRSNTGSQNELGLEPRRSFSSKAPVIIVALTASNSQSDKTEALLAGCNDYLTKPVNLDWLTRKITEWGCMQALIDFNDWKEANDRITSGPDRDLSHKVDKSSFSEAKKGNAKQEVSHLSNLINGKHR</sequence>
<dbReference type="PROSITE" id="PS50110">
    <property type="entry name" value="RESPONSE_REGULATORY"/>
    <property type="match status" value="1"/>
</dbReference>
<dbReference type="InterPro" id="IPR001789">
    <property type="entry name" value="Sig_transdc_resp-reg_receiver"/>
</dbReference>
<feature type="region of interest" description="Disordered" evidence="4">
    <location>
        <begin position="567"/>
        <end position="607"/>
    </location>
</feature>
<organism evidence="6 7">
    <name type="scientific">Lachancea nothofagi CBS 11611</name>
    <dbReference type="NCBI Taxonomy" id="1266666"/>
    <lineage>
        <taxon>Eukaryota</taxon>
        <taxon>Fungi</taxon>
        <taxon>Dikarya</taxon>
        <taxon>Ascomycota</taxon>
        <taxon>Saccharomycotina</taxon>
        <taxon>Saccharomycetes</taxon>
        <taxon>Saccharomycetales</taxon>
        <taxon>Saccharomycetaceae</taxon>
        <taxon>Lachancea</taxon>
    </lineage>
</organism>
<dbReference type="PANTHER" id="PTHR45339">
    <property type="entry name" value="HYBRID SIGNAL TRANSDUCTION HISTIDINE KINASE J"/>
    <property type="match status" value="1"/>
</dbReference>
<dbReference type="FunFam" id="3.40.50.2300:FF:000146">
    <property type="entry name" value="Putative two-component response regulator SSK1p"/>
    <property type="match status" value="1"/>
</dbReference>
<dbReference type="CDD" id="cd17546">
    <property type="entry name" value="REC_hyHK_CKI1_RcsC-like"/>
    <property type="match status" value="1"/>
</dbReference>
<evidence type="ECO:0000313" key="6">
    <source>
        <dbReference type="EMBL" id="SCU97024.1"/>
    </source>
</evidence>
<dbReference type="SUPFAM" id="SSF52172">
    <property type="entry name" value="CheY-like"/>
    <property type="match status" value="1"/>
</dbReference>
<dbReference type="GO" id="GO:0000156">
    <property type="term" value="F:phosphorelay response regulator activity"/>
    <property type="evidence" value="ECO:0007669"/>
    <property type="project" value="UniProtKB-ARBA"/>
</dbReference>
<name>A0A1G4K0P2_9SACH</name>
<evidence type="ECO:0000256" key="4">
    <source>
        <dbReference type="SAM" id="MobiDB-lite"/>
    </source>
</evidence>
<keyword evidence="1 3" id="KW-0597">Phosphoprotein</keyword>
<keyword evidence="7" id="KW-1185">Reference proteome</keyword>
<feature type="domain" description="Response regulatory" evidence="5">
    <location>
        <begin position="404"/>
        <end position="548"/>
    </location>
</feature>
<dbReference type="Gene3D" id="3.40.50.2300">
    <property type="match status" value="1"/>
</dbReference>
<evidence type="ECO:0000256" key="3">
    <source>
        <dbReference type="PROSITE-ProRule" id="PRU00169"/>
    </source>
</evidence>
<dbReference type="Proteomes" id="UP000189911">
    <property type="component" value="Chromosome E"/>
</dbReference>
<reference evidence="7" key="1">
    <citation type="submission" date="2016-03" db="EMBL/GenBank/DDBJ databases">
        <authorList>
            <person name="Devillers Hugo."/>
        </authorList>
    </citation>
    <scope>NUCLEOTIDE SEQUENCE [LARGE SCALE GENOMIC DNA]</scope>
</reference>
<feature type="modified residue" description="4-aspartylphosphate" evidence="3">
    <location>
        <position position="453"/>
    </location>
</feature>
<dbReference type="OrthoDB" id="21225at2759"/>